<dbReference type="GO" id="GO:0038023">
    <property type="term" value="F:signaling receptor activity"/>
    <property type="evidence" value="ECO:0007669"/>
    <property type="project" value="TreeGrafter"/>
</dbReference>
<comment type="caution">
    <text evidence="8">The sequence shown here is derived from an EMBL/GenBank/DDBJ whole genome shotgun (WGS) entry which is preliminary data.</text>
</comment>
<dbReference type="GO" id="GO:0009744">
    <property type="term" value="P:response to sucrose"/>
    <property type="evidence" value="ECO:0007669"/>
    <property type="project" value="UniProtKB-ARBA"/>
</dbReference>
<feature type="transmembrane region" description="Helical" evidence="7">
    <location>
        <begin position="339"/>
        <end position="359"/>
    </location>
</feature>
<feature type="binding site" evidence="6">
    <location>
        <position position="192"/>
    </location>
    <ligand>
        <name>Zn(2+)</name>
        <dbReference type="ChEBI" id="CHEBI:29105"/>
    </ligand>
</feature>
<name>A0A2R6RN86_ACTCC</name>
<dbReference type="AlphaFoldDB" id="A0A2R6RN86"/>
<gene>
    <name evidence="8" type="ORF">CEY00_Acc04793</name>
</gene>
<protein>
    <submittedName>
        <fullName evidence="8">Heptahelical transmembrane protein</fullName>
    </submittedName>
</protein>
<dbReference type="InterPro" id="IPR004254">
    <property type="entry name" value="AdipoR/HlyIII-related"/>
</dbReference>
<feature type="transmembrane region" description="Helical" evidence="7">
    <location>
        <begin position="172"/>
        <end position="196"/>
    </location>
</feature>
<dbReference type="GO" id="GO:0009725">
    <property type="term" value="P:response to hormone"/>
    <property type="evidence" value="ECO:0007669"/>
    <property type="project" value="UniProtKB-ARBA"/>
</dbReference>
<reference evidence="8 9" key="1">
    <citation type="submission" date="2017-07" db="EMBL/GenBank/DDBJ databases">
        <title>An improved, manually edited Actinidia chinensis var. chinensis (kiwifruit) genome highlights the challenges associated with draft genomes and gene prediction in plants.</title>
        <authorList>
            <person name="Pilkington S."/>
            <person name="Crowhurst R."/>
            <person name="Hilario E."/>
            <person name="Nardozza S."/>
            <person name="Fraser L."/>
            <person name="Peng Y."/>
            <person name="Gunaseelan K."/>
            <person name="Simpson R."/>
            <person name="Tahir J."/>
            <person name="Deroles S."/>
            <person name="Templeton K."/>
            <person name="Luo Z."/>
            <person name="Davy M."/>
            <person name="Cheng C."/>
            <person name="Mcneilage M."/>
            <person name="Scaglione D."/>
            <person name="Liu Y."/>
            <person name="Zhang Q."/>
            <person name="Datson P."/>
            <person name="De Silva N."/>
            <person name="Gardiner S."/>
            <person name="Bassett H."/>
            <person name="Chagne D."/>
            <person name="Mccallum J."/>
            <person name="Dzierzon H."/>
            <person name="Deng C."/>
            <person name="Wang Y.-Y."/>
            <person name="Barron N."/>
            <person name="Manako K."/>
            <person name="Bowen J."/>
            <person name="Foster T."/>
            <person name="Erridge Z."/>
            <person name="Tiffin H."/>
            <person name="Waite C."/>
            <person name="Davies K."/>
            <person name="Grierson E."/>
            <person name="Laing W."/>
            <person name="Kirk R."/>
            <person name="Chen X."/>
            <person name="Wood M."/>
            <person name="Montefiori M."/>
            <person name="Brummell D."/>
            <person name="Schwinn K."/>
            <person name="Catanach A."/>
            <person name="Fullerton C."/>
            <person name="Li D."/>
            <person name="Meiyalaghan S."/>
            <person name="Nieuwenhuizen N."/>
            <person name="Read N."/>
            <person name="Prakash R."/>
            <person name="Hunter D."/>
            <person name="Zhang H."/>
            <person name="Mckenzie M."/>
            <person name="Knabel M."/>
            <person name="Harris A."/>
            <person name="Allan A."/>
            <person name="Chen A."/>
            <person name="Janssen B."/>
            <person name="Plunkett B."/>
            <person name="Dwamena C."/>
            <person name="Voogd C."/>
            <person name="Leif D."/>
            <person name="Lafferty D."/>
            <person name="Souleyre E."/>
            <person name="Varkonyi-Gasic E."/>
            <person name="Gambi F."/>
            <person name="Hanley J."/>
            <person name="Yao J.-L."/>
            <person name="Cheung J."/>
            <person name="David K."/>
            <person name="Warren B."/>
            <person name="Marsh K."/>
            <person name="Snowden K."/>
            <person name="Lin-Wang K."/>
            <person name="Brian L."/>
            <person name="Martinez-Sanchez M."/>
            <person name="Wang M."/>
            <person name="Ileperuma N."/>
            <person name="Macnee N."/>
            <person name="Campin R."/>
            <person name="Mcatee P."/>
            <person name="Drummond R."/>
            <person name="Espley R."/>
            <person name="Ireland H."/>
            <person name="Wu R."/>
            <person name="Atkinson R."/>
            <person name="Karunairetnam S."/>
            <person name="Bulley S."/>
            <person name="Chunkath S."/>
            <person name="Hanley Z."/>
            <person name="Storey R."/>
            <person name="Thrimawithana A."/>
            <person name="Thomson S."/>
            <person name="David C."/>
            <person name="Testolin R."/>
        </authorList>
    </citation>
    <scope>NUCLEOTIDE SEQUENCE [LARGE SCALE GENOMIC DNA]</scope>
    <source>
        <strain evidence="9">cv. Red5</strain>
        <tissue evidence="8">Young leaf</tissue>
    </source>
</reference>
<keyword evidence="6" id="KW-0479">Metal-binding</keyword>
<dbReference type="GO" id="GO:0016020">
    <property type="term" value="C:membrane"/>
    <property type="evidence" value="ECO:0007669"/>
    <property type="project" value="UniProtKB-SubCell"/>
</dbReference>
<feature type="transmembrane region" description="Helical" evidence="7">
    <location>
        <begin position="56"/>
        <end position="77"/>
    </location>
</feature>
<evidence type="ECO:0000313" key="9">
    <source>
        <dbReference type="Proteomes" id="UP000241394"/>
    </source>
</evidence>
<feature type="transmembrane region" description="Helical" evidence="7">
    <location>
        <begin position="238"/>
        <end position="259"/>
    </location>
</feature>
<dbReference type="InParanoid" id="A0A2R6RN86"/>
<feature type="binding site" evidence="6">
    <location>
        <position position="341"/>
    </location>
    <ligand>
        <name>Zn(2+)</name>
        <dbReference type="ChEBI" id="CHEBI:29105"/>
    </ligand>
</feature>
<comment type="subcellular location">
    <subcellularLocation>
        <location evidence="1">Membrane</location>
        <topology evidence="1">Multi-pass membrane protein</topology>
    </subcellularLocation>
</comment>
<accession>A0A2R6RN86</accession>
<dbReference type="PANTHER" id="PTHR20855:SF52">
    <property type="entry name" value="ADIPONECTIN RECEPTOR PROTEIN"/>
    <property type="match status" value="1"/>
</dbReference>
<keyword evidence="6" id="KW-0862">Zinc</keyword>
<dbReference type="PANTHER" id="PTHR20855">
    <property type="entry name" value="ADIPOR/PROGESTIN RECEPTOR-RELATED"/>
    <property type="match status" value="1"/>
</dbReference>
<keyword evidence="4 7" id="KW-1133">Transmembrane helix</keyword>
<dbReference type="STRING" id="1590841.A0A2R6RN86"/>
<dbReference type="Proteomes" id="UP000241394">
    <property type="component" value="Chromosome LG4"/>
</dbReference>
<evidence type="ECO:0000256" key="3">
    <source>
        <dbReference type="ARBA" id="ARBA00022692"/>
    </source>
</evidence>
<dbReference type="Gramene" id="PSS31496">
    <property type="protein sequence ID" value="PSS31496"/>
    <property type="gene ID" value="CEY00_Acc04793"/>
</dbReference>
<evidence type="ECO:0000256" key="5">
    <source>
        <dbReference type="ARBA" id="ARBA00023136"/>
    </source>
</evidence>
<dbReference type="OrthoDB" id="529367at2759"/>
<sequence>MKGNKISMKVKCDGLVDYNSLPAYLKDNEFILNYYRAEWPVKKAILSMFCIHNETLNIWTHLIGFFIFACLTIYTTAKAPNVIDFHLPDIFRSATGLHQIQTRNCTPPLPNMTDFDSLKDGLMTSLPSKYCVRKELANITNQTEDSALHSQIYTMTNMVTSPLTVQKPITRWPFYAFLGGAMFCLLASTTCHLLACHSECLRYVLLRIDYAGIATLIATSFYPAVYYSFLCYPVFCQLYLGFITAFSISTILFSLLPAFQKPHLRFFRASLFFVMGISGVVPIIHKMVLYGNHKEAMETTLYEAKMGFFYGIGAFLYASRVPERWRPGKFDIVCSSHQLFHVLVVAGAYTHYNAGLVYLKWRDMEGC</sequence>
<feature type="binding site" evidence="6">
    <location>
        <position position="337"/>
    </location>
    <ligand>
        <name>Zn(2+)</name>
        <dbReference type="ChEBI" id="CHEBI:29105"/>
    </ligand>
</feature>
<keyword evidence="3 7" id="KW-0812">Transmembrane</keyword>
<reference evidence="9" key="2">
    <citation type="journal article" date="2018" name="BMC Genomics">
        <title>A manually annotated Actinidia chinensis var. chinensis (kiwifruit) genome highlights the challenges associated with draft genomes and gene prediction in plants.</title>
        <authorList>
            <person name="Pilkington S.M."/>
            <person name="Crowhurst R."/>
            <person name="Hilario E."/>
            <person name="Nardozza S."/>
            <person name="Fraser L."/>
            <person name="Peng Y."/>
            <person name="Gunaseelan K."/>
            <person name="Simpson R."/>
            <person name="Tahir J."/>
            <person name="Deroles S.C."/>
            <person name="Templeton K."/>
            <person name="Luo Z."/>
            <person name="Davy M."/>
            <person name="Cheng C."/>
            <person name="McNeilage M."/>
            <person name="Scaglione D."/>
            <person name="Liu Y."/>
            <person name="Zhang Q."/>
            <person name="Datson P."/>
            <person name="De Silva N."/>
            <person name="Gardiner S.E."/>
            <person name="Bassett H."/>
            <person name="Chagne D."/>
            <person name="McCallum J."/>
            <person name="Dzierzon H."/>
            <person name="Deng C."/>
            <person name="Wang Y.Y."/>
            <person name="Barron L."/>
            <person name="Manako K."/>
            <person name="Bowen J."/>
            <person name="Foster T.M."/>
            <person name="Erridge Z.A."/>
            <person name="Tiffin H."/>
            <person name="Waite C.N."/>
            <person name="Davies K.M."/>
            <person name="Grierson E.P."/>
            <person name="Laing W.A."/>
            <person name="Kirk R."/>
            <person name="Chen X."/>
            <person name="Wood M."/>
            <person name="Montefiori M."/>
            <person name="Brummell D.A."/>
            <person name="Schwinn K.E."/>
            <person name="Catanach A."/>
            <person name="Fullerton C."/>
            <person name="Li D."/>
            <person name="Meiyalaghan S."/>
            <person name="Nieuwenhuizen N."/>
            <person name="Read N."/>
            <person name="Prakash R."/>
            <person name="Hunter D."/>
            <person name="Zhang H."/>
            <person name="McKenzie M."/>
            <person name="Knabel M."/>
            <person name="Harris A."/>
            <person name="Allan A.C."/>
            <person name="Gleave A."/>
            <person name="Chen A."/>
            <person name="Janssen B.J."/>
            <person name="Plunkett B."/>
            <person name="Ampomah-Dwamena C."/>
            <person name="Voogd C."/>
            <person name="Leif D."/>
            <person name="Lafferty D."/>
            <person name="Souleyre E.J.F."/>
            <person name="Varkonyi-Gasic E."/>
            <person name="Gambi F."/>
            <person name="Hanley J."/>
            <person name="Yao J.L."/>
            <person name="Cheung J."/>
            <person name="David K.M."/>
            <person name="Warren B."/>
            <person name="Marsh K."/>
            <person name="Snowden K.C."/>
            <person name="Lin-Wang K."/>
            <person name="Brian L."/>
            <person name="Martinez-Sanchez M."/>
            <person name="Wang M."/>
            <person name="Ileperuma N."/>
            <person name="Macnee N."/>
            <person name="Campin R."/>
            <person name="McAtee P."/>
            <person name="Drummond R.S.M."/>
            <person name="Espley R.V."/>
            <person name="Ireland H.S."/>
            <person name="Wu R."/>
            <person name="Atkinson R.G."/>
            <person name="Karunairetnam S."/>
            <person name="Bulley S."/>
            <person name="Chunkath S."/>
            <person name="Hanley Z."/>
            <person name="Storey R."/>
            <person name="Thrimawithana A.H."/>
            <person name="Thomson S."/>
            <person name="David C."/>
            <person name="Testolin R."/>
            <person name="Huang H."/>
            <person name="Hellens R.P."/>
            <person name="Schaffer R.J."/>
        </authorList>
    </citation>
    <scope>NUCLEOTIDE SEQUENCE [LARGE SCALE GENOMIC DNA]</scope>
    <source>
        <strain evidence="9">cv. Red5</strain>
    </source>
</reference>
<dbReference type="Pfam" id="PF03006">
    <property type="entry name" value="HlyIII"/>
    <property type="match status" value="1"/>
</dbReference>
<proteinExistence type="inferred from homology"/>
<feature type="transmembrane region" description="Helical" evidence="7">
    <location>
        <begin position="300"/>
        <end position="318"/>
    </location>
</feature>
<feature type="transmembrane region" description="Helical" evidence="7">
    <location>
        <begin position="266"/>
        <end position="288"/>
    </location>
</feature>
<evidence type="ECO:0000313" key="8">
    <source>
        <dbReference type="EMBL" id="PSS31496.1"/>
    </source>
</evidence>
<keyword evidence="5 7" id="KW-0472">Membrane</keyword>
<organism evidence="8 9">
    <name type="scientific">Actinidia chinensis var. chinensis</name>
    <name type="common">Chinese soft-hair kiwi</name>
    <dbReference type="NCBI Taxonomy" id="1590841"/>
    <lineage>
        <taxon>Eukaryota</taxon>
        <taxon>Viridiplantae</taxon>
        <taxon>Streptophyta</taxon>
        <taxon>Embryophyta</taxon>
        <taxon>Tracheophyta</taxon>
        <taxon>Spermatophyta</taxon>
        <taxon>Magnoliopsida</taxon>
        <taxon>eudicotyledons</taxon>
        <taxon>Gunneridae</taxon>
        <taxon>Pentapetalae</taxon>
        <taxon>asterids</taxon>
        <taxon>Ericales</taxon>
        <taxon>Actinidiaceae</taxon>
        <taxon>Actinidia</taxon>
    </lineage>
</organism>
<keyword evidence="9" id="KW-1185">Reference proteome</keyword>
<feature type="transmembrane region" description="Helical" evidence="7">
    <location>
        <begin position="208"/>
        <end position="226"/>
    </location>
</feature>
<evidence type="ECO:0000256" key="2">
    <source>
        <dbReference type="ARBA" id="ARBA00007018"/>
    </source>
</evidence>
<evidence type="ECO:0000256" key="6">
    <source>
        <dbReference type="PIRSR" id="PIRSR604254-1"/>
    </source>
</evidence>
<dbReference type="GO" id="GO:0046872">
    <property type="term" value="F:metal ion binding"/>
    <property type="evidence" value="ECO:0007669"/>
    <property type="project" value="UniProtKB-KW"/>
</dbReference>
<evidence type="ECO:0000256" key="1">
    <source>
        <dbReference type="ARBA" id="ARBA00004141"/>
    </source>
</evidence>
<evidence type="ECO:0000256" key="4">
    <source>
        <dbReference type="ARBA" id="ARBA00022989"/>
    </source>
</evidence>
<comment type="similarity">
    <text evidence="2">Belongs to the ADIPOR family.</text>
</comment>
<evidence type="ECO:0000256" key="7">
    <source>
        <dbReference type="SAM" id="Phobius"/>
    </source>
</evidence>
<dbReference type="EMBL" id="NKQK01000004">
    <property type="protein sequence ID" value="PSS31496.1"/>
    <property type="molecule type" value="Genomic_DNA"/>
</dbReference>